<evidence type="ECO:0000256" key="3">
    <source>
        <dbReference type="ARBA" id="ARBA00004429"/>
    </source>
</evidence>
<evidence type="ECO:0000256" key="11">
    <source>
        <dbReference type="ARBA" id="ARBA00022519"/>
    </source>
</evidence>
<evidence type="ECO:0000256" key="20">
    <source>
        <dbReference type="ARBA" id="ARBA00029908"/>
    </source>
</evidence>
<dbReference type="GO" id="GO:0090563">
    <property type="term" value="F:protein-phosphocysteine-sugar phosphotransferase activity"/>
    <property type="evidence" value="ECO:0007669"/>
    <property type="project" value="TreeGrafter"/>
</dbReference>
<evidence type="ECO:0000256" key="23">
    <source>
        <dbReference type="ARBA" id="ARBA00030962"/>
    </source>
</evidence>
<evidence type="ECO:0000256" key="16">
    <source>
        <dbReference type="ARBA" id="ARBA00022692"/>
    </source>
</evidence>
<keyword evidence="14" id="KW-0808">Transferase</keyword>
<feature type="transmembrane region" description="Helical" evidence="26">
    <location>
        <begin position="85"/>
        <end position="105"/>
    </location>
</feature>
<evidence type="ECO:0000256" key="19">
    <source>
        <dbReference type="ARBA" id="ARBA00023136"/>
    </source>
</evidence>
<proteinExistence type="predicted"/>
<dbReference type="InterPro" id="IPR013014">
    <property type="entry name" value="PTS_EIIC_2"/>
</dbReference>
<organism evidence="30 31">
    <name type="scientific">Candidatus Brachybacterium merdavium</name>
    <dbReference type="NCBI Taxonomy" id="2838513"/>
    <lineage>
        <taxon>Bacteria</taxon>
        <taxon>Bacillati</taxon>
        <taxon>Actinomycetota</taxon>
        <taxon>Actinomycetes</taxon>
        <taxon>Micrococcales</taxon>
        <taxon>Dermabacteraceae</taxon>
        <taxon>Brachybacterium</taxon>
    </lineage>
</organism>
<dbReference type="GO" id="GO:0022872">
    <property type="term" value="F:protein-N(PI)-phosphohistidine-mannitol phosphotransferase system transmembrane transporter activity"/>
    <property type="evidence" value="ECO:0007669"/>
    <property type="project" value="InterPro"/>
</dbReference>
<feature type="transmembrane region" description="Helical" evidence="26">
    <location>
        <begin position="305"/>
        <end position="324"/>
    </location>
</feature>
<dbReference type="SUPFAM" id="SSF55804">
    <property type="entry name" value="Phoshotransferase/anion transport protein"/>
    <property type="match status" value="1"/>
</dbReference>
<keyword evidence="10" id="KW-1003">Cell membrane</keyword>
<evidence type="ECO:0000259" key="29">
    <source>
        <dbReference type="PROSITE" id="PS51104"/>
    </source>
</evidence>
<keyword evidence="19 26" id="KW-0472">Membrane</keyword>
<comment type="subcellular location">
    <subcellularLocation>
        <location evidence="3">Cell inner membrane</location>
        <topology evidence="3">Multi-pass membrane protein</topology>
    </subcellularLocation>
</comment>
<evidence type="ECO:0000313" key="31">
    <source>
        <dbReference type="Proteomes" id="UP000823823"/>
    </source>
</evidence>
<feature type="compositionally biased region" description="Basic and acidic residues" evidence="25">
    <location>
        <begin position="546"/>
        <end position="568"/>
    </location>
</feature>
<evidence type="ECO:0000256" key="1">
    <source>
        <dbReference type="ARBA" id="ARBA00001655"/>
    </source>
</evidence>
<name>A0A9D2LBG9_9MICO</name>
<feature type="region of interest" description="Disordered" evidence="25">
    <location>
        <begin position="516"/>
        <end position="585"/>
    </location>
</feature>
<evidence type="ECO:0000256" key="6">
    <source>
        <dbReference type="ARBA" id="ARBA00014783"/>
    </source>
</evidence>
<dbReference type="Pfam" id="PF02378">
    <property type="entry name" value="PTS_EIIC"/>
    <property type="match status" value="1"/>
</dbReference>
<feature type="transmembrane region" description="Helical" evidence="26">
    <location>
        <begin position="169"/>
        <end position="191"/>
    </location>
</feature>
<dbReference type="Pfam" id="PF00359">
    <property type="entry name" value="PTS_EIIA_2"/>
    <property type="match status" value="1"/>
</dbReference>
<keyword evidence="12" id="KW-0597">Phosphoprotein</keyword>
<evidence type="ECO:0000256" key="9">
    <source>
        <dbReference type="ARBA" id="ARBA00022448"/>
    </source>
</evidence>
<keyword evidence="15" id="KW-0598">Phosphotransferase system</keyword>
<evidence type="ECO:0000256" key="13">
    <source>
        <dbReference type="ARBA" id="ARBA00022597"/>
    </source>
</evidence>
<dbReference type="GO" id="GO:0009401">
    <property type="term" value="P:phosphoenolpyruvate-dependent sugar phosphotransferase system"/>
    <property type="evidence" value="ECO:0007669"/>
    <property type="project" value="UniProtKB-KW"/>
</dbReference>
<keyword evidence="16 26" id="KW-0812">Transmembrane</keyword>
<evidence type="ECO:0000256" key="10">
    <source>
        <dbReference type="ARBA" id="ARBA00022475"/>
    </source>
</evidence>
<gene>
    <name evidence="30" type="ORF">H9786_02770</name>
</gene>
<dbReference type="Proteomes" id="UP000823823">
    <property type="component" value="Unassembled WGS sequence"/>
</dbReference>
<feature type="transmembrane region" description="Helical" evidence="26">
    <location>
        <begin position="56"/>
        <end position="73"/>
    </location>
</feature>
<keyword evidence="9" id="KW-0813">Transport</keyword>
<dbReference type="InterPro" id="IPR002178">
    <property type="entry name" value="PTS_EIIA_type-2_dom"/>
</dbReference>
<dbReference type="Gene3D" id="3.40.930.10">
    <property type="entry name" value="Mannitol-specific EII, Chain A"/>
    <property type="match status" value="1"/>
</dbReference>
<evidence type="ECO:0000259" key="28">
    <source>
        <dbReference type="PROSITE" id="PS51099"/>
    </source>
</evidence>
<keyword evidence="13 30" id="KW-0762">Sugar transport</keyword>
<dbReference type="SUPFAM" id="SSF52794">
    <property type="entry name" value="PTS system IIB component-like"/>
    <property type="match status" value="1"/>
</dbReference>
<evidence type="ECO:0000256" key="24">
    <source>
        <dbReference type="ARBA" id="ARBA00033349"/>
    </source>
</evidence>
<evidence type="ECO:0000256" key="2">
    <source>
        <dbReference type="ARBA" id="ARBA00002434"/>
    </source>
</evidence>
<dbReference type="InterPro" id="IPR003352">
    <property type="entry name" value="PTS_EIIC"/>
</dbReference>
<dbReference type="InterPro" id="IPR003501">
    <property type="entry name" value="PTS_EIIB_2/3"/>
</dbReference>
<comment type="subunit">
    <text evidence="4">Homodimer.</text>
</comment>
<evidence type="ECO:0000256" key="12">
    <source>
        <dbReference type="ARBA" id="ARBA00022553"/>
    </source>
</evidence>
<comment type="caution">
    <text evidence="30">The sequence shown here is derived from an EMBL/GenBank/DDBJ whole genome shotgun (WGS) entry which is preliminary data.</text>
</comment>
<dbReference type="PROSITE" id="PS51099">
    <property type="entry name" value="PTS_EIIB_TYPE_2"/>
    <property type="match status" value="1"/>
</dbReference>
<feature type="transmembrane region" description="Helical" evidence="26">
    <location>
        <begin position="197"/>
        <end position="218"/>
    </location>
</feature>
<dbReference type="PROSITE" id="PS51094">
    <property type="entry name" value="PTS_EIIA_TYPE_2"/>
    <property type="match status" value="1"/>
</dbReference>
<dbReference type="GO" id="GO:0005886">
    <property type="term" value="C:plasma membrane"/>
    <property type="evidence" value="ECO:0007669"/>
    <property type="project" value="UniProtKB-SubCell"/>
</dbReference>
<dbReference type="EMBL" id="DWZH01000020">
    <property type="protein sequence ID" value="HJB09446.1"/>
    <property type="molecule type" value="Genomic_DNA"/>
</dbReference>
<dbReference type="InterPro" id="IPR029503">
    <property type="entry name" value="PTS_EIIB_mannitol"/>
</dbReference>
<evidence type="ECO:0000256" key="18">
    <source>
        <dbReference type="ARBA" id="ARBA00022989"/>
    </source>
</evidence>
<feature type="compositionally biased region" description="Low complexity" evidence="25">
    <location>
        <begin position="527"/>
        <end position="545"/>
    </location>
</feature>
<dbReference type="InterPro" id="IPR036095">
    <property type="entry name" value="PTS_EIIB-like_sf"/>
</dbReference>
<dbReference type="GO" id="GO:0016301">
    <property type="term" value="F:kinase activity"/>
    <property type="evidence" value="ECO:0007669"/>
    <property type="project" value="UniProtKB-KW"/>
</dbReference>
<protein>
    <recommendedName>
        <fullName evidence="6">Mannitol-specific phosphotransferase enzyme IIA component</fullName>
        <ecNumber evidence="5">2.7.1.197</ecNumber>
    </recommendedName>
    <alternativeName>
        <fullName evidence="22">EIIA</fullName>
    </alternativeName>
    <alternativeName>
        <fullName evidence="24">EIICB-Mtl</fullName>
    </alternativeName>
    <alternativeName>
        <fullName evidence="21">EIICBA-Mtl</fullName>
    </alternativeName>
    <alternativeName>
        <fullName evidence="23">EIII</fullName>
    </alternativeName>
    <alternativeName>
        <fullName evidence="20">PTS system mannitol-specific EIIA component</fullName>
    </alternativeName>
    <alternativeName>
        <fullName evidence="8">PTS system mannitol-specific EIICB component</fullName>
    </alternativeName>
    <alternativeName>
        <fullName evidence="7">PTS system mannitol-specific EIICBA component</fullName>
    </alternativeName>
</protein>
<reference evidence="30" key="2">
    <citation type="submission" date="2021-04" db="EMBL/GenBank/DDBJ databases">
        <authorList>
            <person name="Gilroy R."/>
        </authorList>
    </citation>
    <scope>NUCLEOTIDE SEQUENCE</scope>
    <source>
        <strain evidence="30">ChiHjej13B12-24818</strain>
    </source>
</reference>
<dbReference type="AlphaFoldDB" id="A0A9D2LBG9"/>
<feature type="transmembrane region" description="Helical" evidence="26">
    <location>
        <begin position="349"/>
        <end position="371"/>
    </location>
</feature>
<reference evidence="30" key="1">
    <citation type="journal article" date="2021" name="PeerJ">
        <title>Extensive microbial diversity within the chicken gut microbiome revealed by metagenomics and culture.</title>
        <authorList>
            <person name="Gilroy R."/>
            <person name="Ravi A."/>
            <person name="Getino M."/>
            <person name="Pursley I."/>
            <person name="Horton D.L."/>
            <person name="Alikhan N.F."/>
            <person name="Baker D."/>
            <person name="Gharbi K."/>
            <person name="Hall N."/>
            <person name="Watson M."/>
            <person name="Adriaenssens E.M."/>
            <person name="Foster-Nyarko E."/>
            <person name="Jarju S."/>
            <person name="Secka A."/>
            <person name="Antonio M."/>
            <person name="Oren A."/>
            <person name="Chaudhuri R.R."/>
            <person name="La Ragione R."/>
            <person name="Hildebrand F."/>
            <person name="Pallen M.J."/>
        </authorList>
    </citation>
    <scope>NUCLEOTIDE SEQUENCE</scope>
    <source>
        <strain evidence="30">ChiHjej13B12-24818</strain>
    </source>
</reference>
<evidence type="ECO:0000256" key="26">
    <source>
        <dbReference type="SAM" id="Phobius"/>
    </source>
</evidence>
<dbReference type="InterPro" id="IPR016152">
    <property type="entry name" value="PTrfase/Anion_transptr"/>
</dbReference>
<feature type="compositionally biased region" description="Low complexity" evidence="25">
    <location>
        <begin position="575"/>
        <end position="585"/>
    </location>
</feature>
<evidence type="ECO:0000313" key="30">
    <source>
        <dbReference type="EMBL" id="HJB09446.1"/>
    </source>
</evidence>
<dbReference type="Gene3D" id="3.40.50.2300">
    <property type="match status" value="1"/>
</dbReference>
<comment type="catalytic activity">
    <reaction evidence="1">
        <text>D-mannitol(out) + N(pros)-phospho-L-histidyl-[protein] = D-mannitol 1-phosphate(in) + L-histidyl-[protein]</text>
        <dbReference type="Rhea" id="RHEA:33363"/>
        <dbReference type="Rhea" id="RHEA-COMP:9745"/>
        <dbReference type="Rhea" id="RHEA-COMP:9746"/>
        <dbReference type="ChEBI" id="CHEBI:16899"/>
        <dbReference type="ChEBI" id="CHEBI:29979"/>
        <dbReference type="ChEBI" id="CHEBI:61381"/>
        <dbReference type="ChEBI" id="CHEBI:64837"/>
        <dbReference type="EC" id="2.7.1.197"/>
    </reaction>
</comment>
<evidence type="ECO:0000256" key="25">
    <source>
        <dbReference type="SAM" id="MobiDB-lite"/>
    </source>
</evidence>
<feature type="transmembrane region" description="Helical" evidence="26">
    <location>
        <begin position="131"/>
        <end position="148"/>
    </location>
</feature>
<evidence type="ECO:0000256" key="21">
    <source>
        <dbReference type="ARBA" id="ARBA00030684"/>
    </source>
</evidence>
<feature type="transmembrane region" description="Helical" evidence="26">
    <location>
        <begin position="32"/>
        <end position="50"/>
    </location>
</feature>
<dbReference type="EC" id="2.7.1.197" evidence="5"/>
<feature type="domain" description="PTS EIIB type-2" evidence="28">
    <location>
        <begin position="425"/>
        <end position="520"/>
    </location>
</feature>
<feature type="domain" description="PTS EIIC type-2" evidence="29">
    <location>
        <begin position="20"/>
        <end position="385"/>
    </location>
</feature>
<evidence type="ECO:0000256" key="14">
    <source>
        <dbReference type="ARBA" id="ARBA00022679"/>
    </source>
</evidence>
<accession>A0A9D2LBG9</accession>
<keyword evidence="18 26" id="KW-1133">Transmembrane helix</keyword>
<evidence type="ECO:0000259" key="27">
    <source>
        <dbReference type="PROSITE" id="PS51094"/>
    </source>
</evidence>
<evidence type="ECO:0000256" key="15">
    <source>
        <dbReference type="ARBA" id="ARBA00022683"/>
    </source>
</evidence>
<feature type="domain" description="PTS EIIA type-2" evidence="27">
    <location>
        <begin position="590"/>
        <end position="729"/>
    </location>
</feature>
<dbReference type="InterPro" id="IPR013011">
    <property type="entry name" value="PTS_EIIB_2"/>
</dbReference>
<dbReference type="CDD" id="cd00211">
    <property type="entry name" value="PTS_IIA_fru"/>
    <property type="match status" value="1"/>
</dbReference>
<dbReference type="PROSITE" id="PS51104">
    <property type="entry name" value="PTS_EIIC_TYPE_2"/>
    <property type="match status" value="1"/>
</dbReference>
<dbReference type="PANTHER" id="PTHR30181">
    <property type="entry name" value="MANNITOL PERMEASE IIC COMPONENT"/>
    <property type="match status" value="1"/>
</dbReference>
<evidence type="ECO:0000256" key="4">
    <source>
        <dbReference type="ARBA" id="ARBA00011738"/>
    </source>
</evidence>
<dbReference type="Pfam" id="PF02302">
    <property type="entry name" value="PTS_IIB"/>
    <property type="match status" value="1"/>
</dbReference>
<comment type="function">
    <text evidence="2">The phosphoenolpyruvate-dependent sugar phosphotransferase system (sugar PTS), a major carbohydrate active transport system, catalyzes the phosphorylation of incoming sugar substrates concomitantly with their translocation across the cell membrane. The enzyme II CmtAB PTS system is involved in D-mannitol transport.</text>
</comment>
<dbReference type="CDD" id="cd05567">
    <property type="entry name" value="PTS_IIB_mannitol"/>
    <property type="match status" value="1"/>
</dbReference>
<evidence type="ECO:0000256" key="17">
    <source>
        <dbReference type="ARBA" id="ARBA00022777"/>
    </source>
</evidence>
<dbReference type="PROSITE" id="PS00372">
    <property type="entry name" value="PTS_EIIA_TYPE_2_HIS"/>
    <property type="match status" value="1"/>
</dbReference>
<evidence type="ECO:0000256" key="8">
    <source>
        <dbReference type="ARBA" id="ARBA00021825"/>
    </source>
</evidence>
<keyword evidence="11" id="KW-0997">Cell inner membrane</keyword>
<sequence length="731" mass="75612">MSTATEAERGFSPRVALQKVGTSLSNMVMPNIPALIAWGILTAFFIPDGWTPNEPLASAVGPMIHYLLPLLIANTGGRMIYEARGAVVGVIATMGVIAGSDWLIAQENAAELERWLAAGNAESAFEALPEVHMFIGAMIIAPLTAWLMQKLDRLWQDHIPAGFEMLVNMFSAGIFGFVMLVAGFFGLAPLVNGLMTLLANGVAGLVNAGLLPLVSLLIEPAKVFFLNNAINHGVLTPLGISEAGLNGKSVLFLLEANPGPGVGILLAYTIFGRGAARASAPGAAIIQFFGGIHEIYFPYVLMKPVLILAAIGGGMTGVFVNVLFDTGLIAPAAPGSIIAVFGVAARDSYVGIALAVAAAAAVSFALSTLFLRIGKQEDGDITSATAKMEQMKGKKSSVSGALTGGGAAGAAGVAADDSSHTGPIEKIVFACDAGMGSSAMGATVLRRKVRAAGFDDIEVTNKAISSLSDEWDVVVTQKELTDRARQRTGSAVHVSVDQFMNSPRYDEVVELIAQRNDPETATEPADDSAPADSSDAPAAGAAAAGPDHRPTHRADVEGRQAADARAEVEAEADAPADAADTPADASAEPVILARSSIILDGSATDAASGIDEAGSLLVAAGAVDESYVQAMHDREATVSTFMGNGLAIPHGTGDAKESITRSAMSFVRYPGGIDWGGNEAKFVIGIAGVGNEHLTLLQNVAMTFSDPSQVTRLEEATTAEEILAIFSDEEE</sequence>
<dbReference type="InterPro" id="IPR050893">
    <property type="entry name" value="Sugar_PTS"/>
</dbReference>
<keyword evidence="17" id="KW-0418">Kinase</keyword>
<evidence type="ECO:0000256" key="5">
    <source>
        <dbReference type="ARBA" id="ARBA00011909"/>
    </source>
</evidence>
<dbReference type="PANTHER" id="PTHR30181:SF2">
    <property type="entry name" value="PTS SYSTEM MANNITOL-SPECIFIC EIICBA COMPONENT"/>
    <property type="match status" value="1"/>
</dbReference>
<evidence type="ECO:0000256" key="7">
    <source>
        <dbReference type="ARBA" id="ARBA00015039"/>
    </source>
</evidence>
<evidence type="ECO:0000256" key="22">
    <source>
        <dbReference type="ARBA" id="ARBA00030956"/>
    </source>
</evidence>